<keyword evidence="2" id="KW-0732">Signal</keyword>
<protein>
    <recommendedName>
        <fullName evidence="5">Secreted protein</fullName>
    </recommendedName>
</protein>
<name>A0A165C218_EXIGL</name>
<feature type="chain" id="PRO_5007855847" description="Secreted protein" evidence="2">
    <location>
        <begin position="21"/>
        <end position="193"/>
    </location>
</feature>
<evidence type="ECO:0000313" key="3">
    <source>
        <dbReference type="EMBL" id="KZV81673.1"/>
    </source>
</evidence>
<feature type="compositionally biased region" description="Basic and acidic residues" evidence="1">
    <location>
        <begin position="99"/>
        <end position="117"/>
    </location>
</feature>
<keyword evidence="4" id="KW-1185">Reference proteome</keyword>
<dbReference type="AlphaFoldDB" id="A0A165C218"/>
<evidence type="ECO:0008006" key="5">
    <source>
        <dbReference type="Google" id="ProtNLM"/>
    </source>
</evidence>
<dbReference type="Proteomes" id="UP000077266">
    <property type="component" value="Unassembled WGS sequence"/>
</dbReference>
<reference evidence="3 4" key="1">
    <citation type="journal article" date="2016" name="Mol. Biol. Evol.">
        <title>Comparative Genomics of Early-Diverging Mushroom-Forming Fungi Provides Insights into the Origins of Lignocellulose Decay Capabilities.</title>
        <authorList>
            <person name="Nagy L.G."/>
            <person name="Riley R."/>
            <person name="Tritt A."/>
            <person name="Adam C."/>
            <person name="Daum C."/>
            <person name="Floudas D."/>
            <person name="Sun H."/>
            <person name="Yadav J.S."/>
            <person name="Pangilinan J."/>
            <person name="Larsson K.H."/>
            <person name="Matsuura K."/>
            <person name="Barry K."/>
            <person name="Labutti K."/>
            <person name="Kuo R."/>
            <person name="Ohm R.A."/>
            <person name="Bhattacharya S.S."/>
            <person name="Shirouzu T."/>
            <person name="Yoshinaga Y."/>
            <person name="Martin F.M."/>
            <person name="Grigoriev I.V."/>
            <person name="Hibbett D.S."/>
        </authorList>
    </citation>
    <scope>NUCLEOTIDE SEQUENCE [LARGE SCALE GENOMIC DNA]</scope>
    <source>
        <strain evidence="3 4">HHB12029</strain>
    </source>
</reference>
<dbReference type="InParanoid" id="A0A165C218"/>
<feature type="region of interest" description="Disordered" evidence="1">
    <location>
        <begin position="99"/>
        <end position="128"/>
    </location>
</feature>
<proteinExistence type="predicted"/>
<organism evidence="3 4">
    <name type="scientific">Exidia glandulosa HHB12029</name>
    <dbReference type="NCBI Taxonomy" id="1314781"/>
    <lineage>
        <taxon>Eukaryota</taxon>
        <taxon>Fungi</taxon>
        <taxon>Dikarya</taxon>
        <taxon>Basidiomycota</taxon>
        <taxon>Agaricomycotina</taxon>
        <taxon>Agaricomycetes</taxon>
        <taxon>Auriculariales</taxon>
        <taxon>Exidiaceae</taxon>
        <taxon>Exidia</taxon>
    </lineage>
</organism>
<sequence>MILSMLVLVCLALLLGAVSATQVHIFATQRTARTTWTIGYIVFPEFQALDVFGPLNPLNVLSRQLNDTRDTTLHHRRIARPCLHDFALYATVHRRSDRPHPYLRESAREARRPDRPRQQRHPSSGVEVCDGLHQGEVSGVEVLDLGVYGCDAPRACWSARRTKCDVEQGCLGLRQEHGTKGQLDSKGSLGRRR</sequence>
<dbReference type="EMBL" id="KV426375">
    <property type="protein sequence ID" value="KZV81673.1"/>
    <property type="molecule type" value="Genomic_DNA"/>
</dbReference>
<evidence type="ECO:0000313" key="4">
    <source>
        <dbReference type="Proteomes" id="UP000077266"/>
    </source>
</evidence>
<evidence type="ECO:0000256" key="1">
    <source>
        <dbReference type="SAM" id="MobiDB-lite"/>
    </source>
</evidence>
<feature type="signal peptide" evidence="2">
    <location>
        <begin position="1"/>
        <end position="20"/>
    </location>
</feature>
<gene>
    <name evidence="3" type="ORF">EXIGLDRAFT_370001</name>
</gene>
<evidence type="ECO:0000256" key="2">
    <source>
        <dbReference type="SAM" id="SignalP"/>
    </source>
</evidence>
<accession>A0A165C218</accession>